<evidence type="ECO:0000256" key="1">
    <source>
        <dbReference type="SAM" id="MobiDB-lite"/>
    </source>
</evidence>
<protein>
    <submittedName>
        <fullName evidence="2">Uncharacterized protein</fullName>
    </submittedName>
</protein>
<gene>
    <name evidence="2" type="ORF">NCTC10684_01721</name>
</gene>
<reference evidence="2 3" key="1">
    <citation type="submission" date="2018-06" db="EMBL/GenBank/DDBJ databases">
        <authorList>
            <consortium name="Pathogen Informatics"/>
            <person name="Doyle S."/>
        </authorList>
    </citation>
    <scope>NUCLEOTIDE SEQUENCE [LARGE SCALE GENOMIC DNA]</scope>
    <source>
        <strain evidence="2 3">NCTC10684</strain>
    </source>
</reference>
<evidence type="ECO:0000313" key="3">
    <source>
        <dbReference type="Proteomes" id="UP000254701"/>
    </source>
</evidence>
<sequence>MIVFEKHIARSHCPQFDNLEMPNRLDKRDEQTQPPNVFVRAGLDPGKR</sequence>
<feature type="region of interest" description="Disordered" evidence="1">
    <location>
        <begin position="24"/>
        <end position="48"/>
    </location>
</feature>
<dbReference type="AlphaFoldDB" id="A0A380WHN5"/>
<accession>A0A380WHN5</accession>
<dbReference type="EMBL" id="UFSM01000001">
    <property type="protein sequence ID" value="SUU88497.1"/>
    <property type="molecule type" value="Genomic_DNA"/>
</dbReference>
<name>A0A380WHN5_AMIAI</name>
<organism evidence="2 3">
    <name type="scientific">Aminobacter aminovorans</name>
    <name type="common">Chelatobacter heintzii</name>
    <dbReference type="NCBI Taxonomy" id="83263"/>
    <lineage>
        <taxon>Bacteria</taxon>
        <taxon>Pseudomonadati</taxon>
        <taxon>Pseudomonadota</taxon>
        <taxon>Alphaproteobacteria</taxon>
        <taxon>Hyphomicrobiales</taxon>
        <taxon>Phyllobacteriaceae</taxon>
        <taxon>Aminobacter</taxon>
    </lineage>
</organism>
<proteinExistence type="predicted"/>
<evidence type="ECO:0000313" key="2">
    <source>
        <dbReference type="EMBL" id="SUU88497.1"/>
    </source>
</evidence>
<dbReference type="Proteomes" id="UP000254701">
    <property type="component" value="Unassembled WGS sequence"/>
</dbReference>